<evidence type="ECO:0000256" key="2">
    <source>
        <dbReference type="ARBA" id="ARBA00022840"/>
    </source>
</evidence>
<organism evidence="6 7">
    <name type="scientific">Euplotes crassus</name>
    <dbReference type="NCBI Taxonomy" id="5936"/>
    <lineage>
        <taxon>Eukaryota</taxon>
        <taxon>Sar</taxon>
        <taxon>Alveolata</taxon>
        <taxon>Ciliophora</taxon>
        <taxon>Intramacronucleata</taxon>
        <taxon>Spirotrichea</taxon>
        <taxon>Hypotrichia</taxon>
        <taxon>Euplotida</taxon>
        <taxon>Euplotidae</taxon>
        <taxon>Moneuplotes</taxon>
    </lineage>
</organism>
<evidence type="ECO:0000256" key="3">
    <source>
        <dbReference type="PROSITE-ProRule" id="PRU10141"/>
    </source>
</evidence>
<evidence type="ECO:0000313" key="7">
    <source>
        <dbReference type="Proteomes" id="UP001295684"/>
    </source>
</evidence>
<reference evidence="6" key="1">
    <citation type="submission" date="2023-07" db="EMBL/GenBank/DDBJ databases">
        <authorList>
            <consortium name="AG Swart"/>
            <person name="Singh M."/>
            <person name="Singh A."/>
            <person name="Seah K."/>
            <person name="Emmerich C."/>
        </authorList>
    </citation>
    <scope>NUCLEOTIDE SEQUENCE</scope>
    <source>
        <strain evidence="6">DP1</strain>
    </source>
</reference>
<dbReference type="AlphaFoldDB" id="A0AAD1U409"/>
<gene>
    <name evidence="6" type="ORF">ECRASSUSDP1_LOCUS2814</name>
</gene>
<feature type="compositionally biased region" description="Acidic residues" evidence="4">
    <location>
        <begin position="391"/>
        <end position="401"/>
    </location>
</feature>
<feature type="compositionally biased region" description="Polar residues" evidence="4">
    <location>
        <begin position="462"/>
        <end position="471"/>
    </location>
</feature>
<keyword evidence="7" id="KW-1185">Reference proteome</keyword>
<dbReference type="InterPro" id="IPR000719">
    <property type="entry name" value="Prot_kinase_dom"/>
</dbReference>
<keyword evidence="1 3" id="KW-0547">Nucleotide-binding</keyword>
<dbReference type="GO" id="GO:0004674">
    <property type="term" value="F:protein serine/threonine kinase activity"/>
    <property type="evidence" value="ECO:0007669"/>
    <property type="project" value="InterPro"/>
</dbReference>
<dbReference type="PROSITE" id="PS00107">
    <property type="entry name" value="PROTEIN_KINASE_ATP"/>
    <property type="match status" value="1"/>
</dbReference>
<dbReference type="GO" id="GO:0005737">
    <property type="term" value="C:cytoplasm"/>
    <property type="evidence" value="ECO:0007669"/>
    <property type="project" value="TreeGrafter"/>
</dbReference>
<protein>
    <recommendedName>
        <fullName evidence="5">Protein kinase domain-containing protein</fullName>
    </recommendedName>
</protein>
<evidence type="ECO:0000256" key="4">
    <source>
        <dbReference type="SAM" id="MobiDB-lite"/>
    </source>
</evidence>
<dbReference type="EMBL" id="CAMPGE010002693">
    <property type="protein sequence ID" value="CAI2361503.1"/>
    <property type="molecule type" value="Genomic_DNA"/>
</dbReference>
<dbReference type="InterPro" id="IPR017441">
    <property type="entry name" value="Protein_kinase_ATP_BS"/>
</dbReference>
<feature type="compositionally biased region" description="Polar residues" evidence="4">
    <location>
        <begin position="531"/>
        <end position="543"/>
    </location>
</feature>
<dbReference type="Pfam" id="PF00069">
    <property type="entry name" value="Pkinase"/>
    <property type="match status" value="1"/>
</dbReference>
<accession>A0AAD1U409</accession>
<dbReference type="SUPFAM" id="SSF56112">
    <property type="entry name" value="Protein kinase-like (PK-like)"/>
    <property type="match status" value="1"/>
</dbReference>
<evidence type="ECO:0000313" key="6">
    <source>
        <dbReference type="EMBL" id="CAI2361503.1"/>
    </source>
</evidence>
<dbReference type="PROSITE" id="PS00108">
    <property type="entry name" value="PROTEIN_KINASE_ST"/>
    <property type="match status" value="1"/>
</dbReference>
<dbReference type="PANTHER" id="PTHR24348">
    <property type="entry name" value="SERINE/THREONINE-PROTEIN KINASE UNC-51-RELATED"/>
    <property type="match status" value="1"/>
</dbReference>
<sequence>MKTVDNFLLKNKIGGGNFGIIYLCGVRKEENIDPDTRQRIRKNRRIACKMIKHKAIKERMKKYLIQELDIMMNMDHPNILRFLEAKKTQNNIYIFMEFCNGRDLSTLLELKDGKLSENLVRKIIKQVASGLHYLNEKGVMHRDLKLANILVNFPEYSGKGSVSDVYIEEFDHEEEDIEIVIGDLGFAKSVQGGEITTSYCGTPLNMAPEVMNGDQYTSQVDIWSLGTIIYELLVGFAPFIGEDAHDLANRINKGDYGVPKNVKLSLNCIDLLSKCLQHQPERRISHDDVLDHPFFQEDDNCEKINLSVSRGPDQYSFFDTPSDSFKVTDKNSVMFNARESDLFNQHYSKAMTKYKKKQEEGKAVIQEPEMPQDLYKSNIRDAREFDFEFTVQDDSDEEEKIPEDHNPRGTVQTSKEDEDDGQADIEESKLPEINRIPSFACQKPDSNKIGYKFVEENKSDSPQKISNQGDQVSPKRPPSSHFGFPKQPSPSTQSIEPQEEPHSVPSFYEGHAQITSPSNHTEEVTEENKQQDTSSLAFASNETGPAELNRELSQNFLNKANSEKIPKSAKLRADPELIEYSIIDKPEGLTLSMATNNQFNTKNEEQQEDLEASFEIISSNDILMLPTKDYYSTLGCKKKEDC</sequence>
<dbReference type="InterPro" id="IPR045269">
    <property type="entry name" value="Atg1-like"/>
</dbReference>
<feature type="domain" description="Protein kinase" evidence="5">
    <location>
        <begin position="7"/>
        <end position="295"/>
    </location>
</feature>
<feature type="region of interest" description="Disordered" evidence="4">
    <location>
        <begin position="390"/>
        <end position="552"/>
    </location>
</feature>
<dbReference type="SMART" id="SM00220">
    <property type="entry name" value="S_TKc"/>
    <property type="match status" value="1"/>
</dbReference>
<dbReference type="PROSITE" id="PS50011">
    <property type="entry name" value="PROTEIN_KINASE_DOM"/>
    <property type="match status" value="1"/>
</dbReference>
<keyword evidence="2 3" id="KW-0067">ATP-binding</keyword>
<name>A0AAD1U409_EUPCR</name>
<dbReference type="Proteomes" id="UP001295684">
    <property type="component" value="Unassembled WGS sequence"/>
</dbReference>
<evidence type="ECO:0000256" key="1">
    <source>
        <dbReference type="ARBA" id="ARBA00022741"/>
    </source>
</evidence>
<proteinExistence type="predicted"/>
<feature type="compositionally biased region" description="Basic and acidic residues" evidence="4">
    <location>
        <begin position="520"/>
        <end position="530"/>
    </location>
</feature>
<dbReference type="InterPro" id="IPR011009">
    <property type="entry name" value="Kinase-like_dom_sf"/>
</dbReference>
<evidence type="ECO:0000259" key="5">
    <source>
        <dbReference type="PROSITE" id="PS50011"/>
    </source>
</evidence>
<dbReference type="GO" id="GO:0010506">
    <property type="term" value="P:regulation of autophagy"/>
    <property type="evidence" value="ECO:0007669"/>
    <property type="project" value="InterPro"/>
</dbReference>
<dbReference type="Gene3D" id="1.10.510.10">
    <property type="entry name" value="Transferase(Phosphotransferase) domain 1"/>
    <property type="match status" value="1"/>
</dbReference>
<feature type="binding site" evidence="3">
    <location>
        <position position="42"/>
    </location>
    <ligand>
        <name>ATP</name>
        <dbReference type="ChEBI" id="CHEBI:30616"/>
    </ligand>
</feature>
<feature type="compositionally biased region" description="Acidic residues" evidence="4">
    <location>
        <begin position="416"/>
        <end position="425"/>
    </location>
</feature>
<dbReference type="InterPro" id="IPR008271">
    <property type="entry name" value="Ser/Thr_kinase_AS"/>
</dbReference>
<comment type="caution">
    <text evidence="6">The sequence shown here is derived from an EMBL/GenBank/DDBJ whole genome shotgun (WGS) entry which is preliminary data.</text>
</comment>
<dbReference type="GO" id="GO:0005524">
    <property type="term" value="F:ATP binding"/>
    <property type="evidence" value="ECO:0007669"/>
    <property type="project" value="UniProtKB-UniRule"/>
</dbReference>